<dbReference type="InterPro" id="IPR034660">
    <property type="entry name" value="DinB/YfiT-like"/>
</dbReference>
<feature type="binding site" evidence="3">
    <location>
        <position position="144"/>
    </location>
    <ligand>
        <name>a divalent metal cation</name>
        <dbReference type="ChEBI" id="CHEBI:60240"/>
    </ligand>
</feature>
<dbReference type="GO" id="GO:0046872">
    <property type="term" value="F:metal ion binding"/>
    <property type="evidence" value="ECO:0007669"/>
    <property type="project" value="UniProtKB-KW"/>
</dbReference>
<proteinExistence type="inferred from homology"/>
<dbReference type="Pfam" id="PF05163">
    <property type="entry name" value="DinB"/>
    <property type="match status" value="1"/>
</dbReference>
<keyword evidence="2 3" id="KW-0479">Metal-binding</keyword>
<dbReference type="KEGG" id="gso:PH603_06815"/>
<organism evidence="4 5">
    <name type="scientific">Gimibacter soli</name>
    <dbReference type="NCBI Taxonomy" id="3024400"/>
    <lineage>
        <taxon>Bacteria</taxon>
        <taxon>Pseudomonadati</taxon>
        <taxon>Pseudomonadota</taxon>
        <taxon>Alphaproteobacteria</taxon>
        <taxon>Kordiimonadales</taxon>
        <taxon>Temperatibacteraceae</taxon>
        <taxon>Gimibacter</taxon>
    </lineage>
</organism>
<dbReference type="AlphaFoldDB" id="A0AAF0BLH0"/>
<evidence type="ECO:0000256" key="2">
    <source>
        <dbReference type="ARBA" id="ARBA00022723"/>
    </source>
</evidence>
<reference evidence="4" key="1">
    <citation type="submission" date="2023-01" db="EMBL/GenBank/DDBJ databases">
        <title>The genome sequence of Kordiimonadaceae bacterium 6D33.</title>
        <authorList>
            <person name="Liu Y."/>
        </authorList>
    </citation>
    <scope>NUCLEOTIDE SEQUENCE</scope>
    <source>
        <strain evidence="4">6D33</strain>
    </source>
</reference>
<dbReference type="PANTHER" id="PTHR37302:SF1">
    <property type="entry name" value="PROTEIN DINB"/>
    <property type="match status" value="1"/>
</dbReference>
<keyword evidence="5" id="KW-1185">Reference proteome</keyword>
<dbReference type="Proteomes" id="UP001217500">
    <property type="component" value="Chromosome"/>
</dbReference>
<protein>
    <submittedName>
        <fullName evidence="4">DinB family protein</fullName>
    </submittedName>
</protein>
<gene>
    <name evidence="4" type="ORF">PH603_06815</name>
</gene>
<feature type="binding site" evidence="3">
    <location>
        <position position="52"/>
    </location>
    <ligand>
        <name>a divalent metal cation</name>
        <dbReference type="ChEBI" id="CHEBI:60240"/>
    </ligand>
</feature>
<evidence type="ECO:0000256" key="3">
    <source>
        <dbReference type="PIRSR" id="PIRSR607837-1"/>
    </source>
</evidence>
<dbReference type="EMBL" id="CP116805">
    <property type="protein sequence ID" value="WCL55469.1"/>
    <property type="molecule type" value="Genomic_DNA"/>
</dbReference>
<feature type="binding site" evidence="3">
    <location>
        <position position="140"/>
    </location>
    <ligand>
        <name>a divalent metal cation</name>
        <dbReference type="ChEBI" id="CHEBI:60240"/>
    </ligand>
</feature>
<evidence type="ECO:0000313" key="5">
    <source>
        <dbReference type="Proteomes" id="UP001217500"/>
    </source>
</evidence>
<evidence type="ECO:0000313" key="4">
    <source>
        <dbReference type="EMBL" id="WCL55469.1"/>
    </source>
</evidence>
<dbReference type="RefSeq" id="WP_289505284.1">
    <property type="nucleotide sequence ID" value="NZ_CP116805.1"/>
</dbReference>
<dbReference type="Gene3D" id="1.20.120.450">
    <property type="entry name" value="dinb family like domain"/>
    <property type="match status" value="1"/>
</dbReference>
<accession>A0AAF0BLH0</accession>
<evidence type="ECO:0000256" key="1">
    <source>
        <dbReference type="ARBA" id="ARBA00008635"/>
    </source>
</evidence>
<sequence>MTLITSAYARQMAPYNAWQNASLVIAADGLTDEARKADRGAFFGSIAATLSHILWADQIWLSRFGTGEPPTAPGIADSTAAYPDWEAYKKKRAAMDEVAKDWAAMLDDDWLKGDLEWYSGLLKANITKPRALLVAHMFNHATHHRGQVHAMLTAAGARPDDTDLMLMTVVD</sequence>
<name>A0AAF0BLH0_9PROT</name>
<dbReference type="SUPFAM" id="SSF109854">
    <property type="entry name" value="DinB/YfiT-like putative metalloenzymes"/>
    <property type="match status" value="1"/>
</dbReference>
<dbReference type="InterPro" id="IPR007837">
    <property type="entry name" value="DinB"/>
</dbReference>
<comment type="similarity">
    <text evidence="1">Belongs to the DinB family.</text>
</comment>
<dbReference type="PANTHER" id="PTHR37302">
    <property type="entry name" value="SLR1116 PROTEIN"/>
    <property type="match status" value="1"/>
</dbReference>